<dbReference type="EMBL" id="LR134117">
    <property type="protein sequence ID" value="VDZ54928.1"/>
    <property type="molecule type" value="Genomic_DNA"/>
</dbReference>
<evidence type="ECO:0000313" key="3">
    <source>
        <dbReference type="Proteomes" id="UP000281391"/>
    </source>
</evidence>
<reference evidence="2 3" key="1">
    <citation type="submission" date="2018-12" db="EMBL/GenBank/DDBJ databases">
        <authorList>
            <consortium name="Pathogen Informatics"/>
        </authorList>
    </citation>
    <scope>NUCLEOTIDE SEQUENCE [LARGE SCALE GENOMIC DNA]</scope>
    <source>
        <strain evidence="2 3">NCTC11214</strain>
    </source>
</reference>
<dbReference type="Proteomes" id="UP000281391">
    <property type="component" value="Chromosome"/>
</dbReference>
<evidence type="ECO:0000256" key="1">
    <source>
        <dbReference type="ARBA" id="ARBA00006799"/>
    </source>
</evidence>
<dbReference type="PIRSF" id="PIRSF018494">
    <property type="entry name" value="PBSX_VPQ"/>
    <property type="match status" value="1"/>
</dbReference>
<protein>
    <submittedName>
        <fullName evidence="2">Phage portal protein, PBSX family</fullName>
    </submittedName>
</protein>
<sequence>MSRKNQKYQAREQQQSATVETSAVESFSFGDPVAVTDRNMLLDLMECADNGVWFEPPISPYGVAKMFDSTAYHQSPLIFKRNVIASCYIPHPLLSRQEMSAWVLDYLVFGNNYMEVRRNMLGEPIALKHAQAKYTRRGSDLRKDQYWFITRRDADYPFKPGSICQIKNPSIHQEIYGAPEYMASLQSAMLNNEATIFRRNYYINGSHAGVIVYLTDPIANNKDVESLKKSLKDARGGGAFKNLFVYAAGGKKDGLQIMPFSQIAAKDEFTGIKDATRDDMLAAHRVPPQLMGVMPGNAGGFGDVEKAARVFSINELTPIQESLKELNDWLGIEVIRFNLYALAAPATPAA</sequence>
<dbReference type="KEGG" id="sof:NCTC11214_01578"/>
<organism evidence="2 3">
    <name type="scientific">Serratia odorifera</name>
    <dbReference type="NCBI Taxonomy" id="618"/>
    <lineage>
        <taxon>Bacteria</taxon>
        <taxon>Pseudomonadati</taxon>
        <taxon>Pseudomonadota</taxon>
        <taxon>Gammaproteobacteria</taxon>
        <taxon>Enterobacterales</taxon>
        <taxon>Yersiniaceae</taxon>
        <taxon>Serratia</taxon>
    </lineage>
</organism>
<dbReference type="InterPro" id="IPR030935">
    <property type="entry name" value="PBSX_Proteobac"/>
</dbReference>
<dbReference type="InterPro" id="IPR006430">
    <property type="entry name" value="Phage_portal_PBSX"/>
</dbReference>
<dbReference type="Pfam" id="PF04860">
    <property type="entry name" value="Phage_portal"/>
    <property type="match status" value="1"/>
</dbReference>
<dbReference type="InterPro" id="IPR006944">
    <property type="entry name" value="Phage/GTA_portal"/>
</dbReference>
<gene>
    <name evidence="2" type="ORF">NCTC11214_01578</name>
</gene>
<dbReference type="NCBIfam" id="TIGR01540">
    <property type="entry name" value="portal_PBSX"/>
    <property type="match status" value="1"/>
</dbReference>
<name>A0A447KP10_SEROD</name>
<dbReference type="AlphaFoldDB" id="A0A447KP10"/>
<comment type="similarity">
    <text evidence="1">Belongs to the phage portal family. PBSX subfamily.</text>
</comment>
<evidence type="ECO:0000313" key="2">
    <source>
        <dbReference type="EMBL" id="VDZ54928.1"/>
    </source>
</evidence>
<proteinExistence type="inferred from homology"/>
<accession>A0A447KP10</accession>
<dbReference type="RefSeq" id="WP_004956576.1">
    <property type="nucleotide sequence ID" value="NZ_LR134117.1"/>
</dbReference>